<dbReference type="GO" id="GO:0031262">
    <property type="term" value="C:Ndc80 complex"/>
    <property type="evidence" value="ECO:0007669"/>
    <property type="project" value="InterPro"/>
</dbReference>
<keyword evidence="4 10" id="KW-0158">Chromosome</keyword>
<accession>A0A0R3S9E3</accession>
<keyword evidence="10" id="KW-0995">Kinetochore</keyword>
<evidence type="ECO:0000313" key="14">
    <source>
        <dbReference type="Proteomes" id="UP000274504"/>
    </source>
</evidence>
<comment type="subcellular location">
    <subcellularLocation>
        <location evidence="1">Chromosome</location>
        <location evidence="1">Centromere</location>
    </subcellularLocation>
    <subcellularLocation>
        <location evidence="10">Nucleus</location>
    </subcellularLocation>
    <subcellularLocation>
        <location evidence="10">Chromosome</location>
        <location evidence="10">Centromere</location>
        <location evidence="10">Kinetochore</location>
    </subcellularLocation>
</comment>
<evidence type="ECO:0000256" key="7">
    <source>
        <dbReference type="ARBA" id="ARBA00023054"/>
    </source>
</evidence>
<dbReference type="GO" id="GO:0051301">
    <property type="term" value="P:cell division"/>
    <property type="evidence" value="ECO:0007669"/>
    <property type="project" value="UniProtKB-UniRule"/>
</dbReference>
<feature type="domain" description="Chromosome segregation protein Spc25 C-terminal" evidence="12">
    <location>
        <begin position="141"/>
        <end position="212"/>
    </location>
</feature>
<dbReference type="InterPro" id="IPR045143">
    <property type="entry name" value="Spc25"/>
</dbReference>
<dbReference type="OrthoDB" id="6353017at2759"/>
<comment type="subunit">
    <text evidence="10">Component of the NDC80 complex.</text>
</comment>
<dbReference type="WBParaSite" id="HDID_0000086101-mRNA-1">
    <property type="protein sequence ID" value="HDID_0000086101-mRNA-1"/>
    <property type="gene ID" value="HDID_0000086101"/>
</dbReference>
<protein>
    <recommendedName>
        <fullName evidence="3 10">Kinetochore protein SPC25</fullName>
    </recommendedName>
</protein>
<evidence type="ECO:0000256" key="8">
    <source>
        <dbReference type="ARBA" id="ARBA00023306"/>
    </source>
</evidence>
<evidence type="ECO:0000259" key="12">
    <source>
        <dbReference type="Pfam" id="PF08234"/>
    </source>
</evidence>
<dbReference type="CDD" id="cd23784">
    <property type="entry name" value="RWD_Spc25"/>
    <property type="match status" value="1"/>
</dbReference>
<dbReference type="GO" id="GO:0007059">
    <property type="term" value="P:chromosome segregation"/>
    <property type="evidence" value="ECO:0007669"/>
    <property type="project" value="InterPro"/>
</dbReference>
<keyword evidence="7 11" id="KW-0175">Coiled coil</keyword>
<dbReference type="Gene3D" id="3.30.457.50">
    <property type="entry name" value="Chromosome segregation protein Spc25"/>
    <property type="match status" value="1"/>
</dbReference>
<sequence length="227" mass="26712">MMFEDTATFQNSVLDSPDIVLRRFQRCIALEQQQNNEIDCNRELALKISSLREILRENSLGLERHKSRYQKLLNEVKTQEDELQKLCAQMQFLNERLENTPHLNEDAVNPKAIDAEVSRLGERVVMYEDTFGLRIVRTKGHHNIQIIFSGCCEEDYTRLSYVVLRLKSEASNCKAQLVECNPPIKDIEKLVEYYNRSDITRSFLLILRQRFVKYYKLRKKTDSKNSS</sequence>
<evidence type="ECO:0000256" key="2">
    <source>
        <dbReference type="ARBA" id="ARBA00006379"/>
    </source>
</evidence>
<keyword evidence="5 10" id="KW-0132">Cell division</keyword>
<evidence type="ECO:0000256" key="5">
    <source>
        <dbReference type="ARBA" id="ARBA00022618"/>
    </source>
</evidence>
<organism evidence="15">
    <name type="scientific">Hymenolepis diminuta</name>
    <name type="common">Rat tapeworm</name>
    <dbReference type="NCBI Taxonomy" id="6216"/>
    <lineage>
        <taxon>Eukaryota</taxon>
        <taxon>Metazoa</taxon>
        <taxon>Spiralia</taxon>
        <taxon>Lophotrochozoa</taxon>
        <taxon>Platyhelminthes</taxon>
        <taxon>Cestoda</taxon>
        <taxon>Eucestoda</taxon>
        <taxon>Cyclophyllidea</taxon>
        <taxon>Hymenolepididae</taxon>
        <taxon>Hymenolepis</taxon>
    </lineage>
</organism>
<evidence type="ECO:0000256" key="1">
    <source>
        <dbReference type="ARBA" id="ARBA00004584"/>
    </source>
</evidence>
<evidence type="ECO:0000256" key="6">
    <source>
        <dbReference type="ARBA" id="ARBA00022776"/>
    </source>
</evidence>
<evidence type="ECO:0000313" key="15">
    <source>
        <dbReference type="WBParaSite" id="HDID_0000086101-mRNA-1"/>
    </source>
</evidence>
<dbReference type="GO" id="GO:0005634">
    <property type="term" value="C:nucleus"/>
    <property type="evidence" value="ECO:0007669"/>
    <property type="project" value="UniProtKB-SubCell"/>
</dbReference>
<comment type="similarity">
    <text evidence="2 10">Belongs to the SPC25 family.</text>
</comment>
<keyword evidence="10" id="KW-0539">Nucleus</keyword>
<gene>
    <name evidence="13" type="ORF">HDID_LOCUS862</name>
</gene>
<dbReference type="InterPro" id="IPR013255">
    <property type="entry name" value="Spc25_C"/>
</dbReference>
<keyword evidence="8 10" id="KW-0131">Cell cycle</keyword>
<evidence type="ECO:0000256" key="4">
    <source>
        <dbReference type="ARBA" id="ARBA00022454"/>
    </source>
</evidence>
<evidence type="ECO:0000256" key="9">
    <source>
        <dbReference type="ARBA" id="ARBA00023328"/>
    </source>
</evidence>
<dbReference type="Proteomes" id="UP000274504">
    <property type="component" value="Unassembled WGS sequence"/>
</dbReference>
<reference evidence="15" key="1">
    <citation type="submission" date="2017-02" db="UniProtKB">
        <authorList>
            <consortium name="WormBaseParasite"/>
        </authorList>
    </citation>
    <scope>IDENTIFICATION</scope>
</reference>
<evidence type="ECO:0000313" key="13">
    <source>
        <dbReference type="EMBL" id="VDL18323.1"/>
    </source>
</evidence>
<feature type="coiled-coil region" evidence="11">
    <location>
        <begin position="62"/>
        <end position="96"/>
    </location>
</feature>
<keyword evidence="6 10" id="KW-0498">Mitosis</keyword>
<proteinExistence type="inferred from homology"/>
<dbReference type="PANTHER" id="PTHR14281">
    <property type="entry name" value="KINETOCHORE PROTEIN SPC25-RELATED"/>
    <property type="match status" value="1"/>
</dbReference>
<dbReference type="EMBL" id="UYSG01000130">
    <property type="protein sequence ID" value="VDL18323.1"/>
    <property type="molecule type" value="Genomic_DNA"/>
</dbReference>
<dbReference type="PANTHER" id="PTHR14281:SF0">
    <property type="entry name" value="KINETOCHORE PROTEIN SPC25"/>
    <property type="match status" value="1"/>
</dbReference>
<keyword evidence="9 10" id="KW-0137">Centromere</keyword>
<evidence type="ECO:0000256" key="3">
    <source>
        <dbReference type="ARBA" id="ARBA00013692"/>
    </source>
</evidence>
<evidence type="ECO:0000256" key="10">
    <source>
        <dbReference type="RuleBase" id="RU367150"/>
    </source>
</evidence>
<name>A0A0R3S9E3_HYMDI</name>
<dbReference type="Pfam" id="PF08234">
    <property type="entry name" value="Spindle_Spc25"/>
    <property type="match status" value="1"/>
</dbReference>
<dbReference type="AlphaFoldDB" id="A0A0R3S9E3"/>
<comment type="function">
    <text evidence="10">Acts as a component of the essential kinetochore-associated NDC80 complex, which is required for chromosome segregation and spindle checkpoint activity.</text>
</comment>
<evidence type="ECO:0000256" key="11">
    <source>
        <dbReference type="SAM" id="Coils"/>
    </source>
</evidence>
<reference evidence="13 14" key="2">
    <citation type="submission" date="2018-11" db="EMBL/GenBank/DDBJ databases">
        <authorList>
            <consortium name="Pathogen Informatics"/>
        </authorList>
    </citation>
    <scope>NUCLEOTIDE SEQUENCE [LARGE SCALE GENOMIC DNA]</scope>
</reference>